<organism evidence="3 4">
    <name type="scientific">Saponaria officinalis</name>
    <name type="common">Common soapwort</name>
    <name type="synonym">Lychnis saponaria</name>
    <dbReference type="NCBI Taxonomy" id="3572"/>
    <lineage>
        <taxon>Eukaryota</taxon>
        <taxon>Viridiplantae</taxon>
        <taxon>Streptophyta</taxon>
        <taxon>Embryophyta</taxon>
        <taxon>Tracheophyta</taxon>
        <taxon>Spermatophyta</taxon>
        <taxon>Magnoliopsida</taxon>
        <taxon>eudicotyledons</taxon>
        <taxon>Gunneridae</taxon>
        <taxon>Pentapetalae</taxon>
        <taxon>Caryophyllales</taxon>
        <taxon>Caryophyllaceae</taxon>
        <taxon>Caryophylleae</taxon>
        <taxon>Saponaria</taxon>
    </lineage>
</organism>
<reference evidence="3" key="1">
    <citation type="submission" date="2024-03" db="EMBL/GenBank/DDBJ databases">
        <title>WGS assembly of Saponaria officinalis var. Norfolk2.</title>
        <authorList>
            <person name="Jenkins J."/>
            <person name="Shu S."/>
            <person name="Grimwood J."/>
            <person name="Barry K."/>
            <person name="Goodstein D."/>
            <person name="Schmutz J."/>
            <person name="Leebens-Mack J."/>
            <person name="Osbourn A."/>
        </authorList>
    </citation>
    <scope>NUCLEOTIDE SEQUENCE [LARGE SCALE GENOMIC DNA]</scope>
    <source>
        <strain evidence="3">JIC</strain>
    </source>
</reference>
<accession>A0AAW1J6X1</accession>
<keyword evidence="1" id="KW-0175">Coiled coil</keyword>
<proteinExistence type="predicted"/>
<dbReference type="Proteomes" id="UP001443914">
    <property type="component" value="Unassembled WGS sequence"/>
</dbReference>
<evidence type="ECO:0000313" key="4">
    <source>
        <dbReference type="Proteomes" id="UP001443914"/>
    </source>
</evidence>
<dbReference type="Pfam" id="PF05278">
    <property type="entry name" value="PEARLI-4"/>
    <property type="match status" value="1"/>
</dbReference>
<name>A0AAW1J6X1_SAPOF</name>
<gene>
    <name evidence="3" type="ORF">RND81_08G115800</name>
</gene>
<comment type="caution">
    <text evidence="3">The sequence shown here is derived from an EMBL/GenBank/DDBJ whole genome shotgun (WGS) entry which is preliminary data.</text>
</comment>
<evidence type="ECO:0000256" key="2">
    <source>
        <dbReference type="SAM" id="MobiDB-lite"/>
    </source>
</evidence>
<dbReference type="PANTHER" id="PTHR35358">
    <property type="entry name" value="OS06G0711100 PROTEIN"/>
    <property type="match status" value="1"/>
</dbReference>
<evidence type="ECO:0008006" key="5">
    <source>
        <dbReference type="Google" id="ProtNLM"/>
    </source>
</evidence>
<feature type="region of interest" description="Disordered" evidence="2">
    <location>
        <begin position="133"/>
        <end position="152"/>
    </location>
</feature>
<evidence type="ECO:0000313" key="3">
    <source>
        <dbReference type="EMBL" id="KAK9698593.1"/>
    </source>
</evidence>
<protein>
    <recommendedName>
        <fullName evidence="5">Phospholipase-like protein</fullName>
    </recommendedName>
</protein>
<dbReference type="InterPro" id="IPR007942">
    <property type="entry name" value="PLipase-like"/>
</dbReference>
<feature type="coiled-coil region" evidence="1">
    <location>
        <begin position="264"/>
        <end position="291"/>
    </location>
</feature>
<dbReference type="AlphaFoldDB" id="A0AAW1J6X1"/>
<dbReference type="PANTHER" id="PTHR35358:SF7">
    <property type="entry name" value="EXPRESSED PROTEIN"/>
    <property type="match status" value="1"/>
</dbReference>
<dbReference type="EMBL" id="JBDFQZ010000008">
    <property type="protein sequence ID" value="KAK9698593.1"/>
    <property type="molecule type" value="Genomic_DNA"/>
</dbReference>
<evidence type="ECO:0000256" key="1">
    <source>
        <dbReference type="SAM" id="Coils"/>
    </source>
</evidence>
<sequence>MNDTLESGKSSFRRPFTRSQAKFPAKHLIFSEDAAQHKLIPERGILQNGSEQIPNLSACSSLAIMQVESSDEDENPDCLPTCSELENDTEVKDKINDTSGIHGCISHHKSHSSGYSEVHSTVLQLTEEQCQSSSSRCENDSPHETGLSGMNPDTTILQTIYSKYGDITKGCDFKSDTFKKSCLLAICSVIHKLENTNVDDMNADDFMELFSLTKDAENLNIDVKWLHQHLVDVQESIRSRDKLNKMEEAQRSITLQEEILQKRIQTNKLEITKIEHEIEMLKDEQARKKSRHDEVKALTEDIESSYHSFPKFLIDWLL</sequence>
<keyword evidence="4" id="KW-1185">Reference proteome</keyword>